<protein>
    <submittedName>
        <fullName evidence="3">Uncharacterized protein</fullName>
    </submittedName>
</protein>
<name>A0A0F0KGK0_9MICO</name>
<evidence type="ECO:0000313" key="4">
    <source>
        <dbReference type="Proteomes" id="UP000033448"/>
    </source>
</evidence>
<proteinExistence type="predicted"/>
<sequence>MPENSSKKPARSAARKPAPAAAASAAPADGPADPPAGWTPTPEAKATATRLRWIAVVLWVVAIAAEAVGIFWLLRQRQVTGGDGQYVRNPDTGLLEQQGATTTFPQWAFITLLVLFVVIAALSITGSFLWKKANRLDPARRSDTVRFFVQNQLGAIIAIIAFVPLIILVFLNKDMDKGQKTIAGIVGIALAALAVVLGIDFTPPSVEQYTADQSTVIQLLGKDQVVWVDGGTVYHVCEEVPAIQTGSDKRTGTTAQAVEAGKTRLTLEFASELRKCGLPVPENSPAIADALRAIRDGKTGTTLPAPVWADGTQAPISVPDASSSGSTPAPTTTP</sequence>
<feature type="compositionally biased region" description="Low complexity" evidence="1">
    <location>
        <begin position="15"/>
        <end position="31"/>
    </location>
</feature>
<feature type="region of interest" description="Disordered" evidence="1">
    <location>
        <begin position="302"/>
        <end position="334"/>
    </location>
</feature>
<keyword evidence="4" id="KW-1185">Reference proteome</keyword>
<evidence type="ECO:0000256" key="2">
    <source>
        <dbReference type="SAM" id="Phobius"/>
    </source>
</evidence>
<keyword evidence="2" id="KW-1133">Transmembrane helix</keyword>
<accession>A0A0F0KGK0</accession>
<feature type="transmembrane region" description="Helical" evidence="2">
    <location>
        <begin position="151"/>
        <end position="170"/>
    </location>
</feature>
<gene>
    <name evidence="3" type="ORF">RL72_03211</name>
</gene>
<dbReference type="AlphaFoldDB" id="A0A0F0KGK0"/>
<feature type="region of interest" description="Disordered" evidence="1">
    <location>
        <begin position="1"/>
        <end position="42"/>
    </location>
</feature>
<keyword evidence="2" id="KW-0812">Transmembrane</keyword>
<organism evidence="3 4">
    <name type="scientific">Microbacterium azadirachtae</name>
    <dbReference type="NCBI Taxonomy" id="582680"/>
    <lineage>
        <taxon>Bacteria</taxon>
        <taxon>Bacillati</taxon>
        <taxon>Actinomycetota</taxon>
        <taxon>Actinomycetes</taxon>
        <taxon>Micrococcales</taxon>
        <taxon>Microbacteriaceae</taxon>
        <taxon>Microbacterium</taxon>
    </lineage>
</organism>
<evidence type="ECO:0000313" key="3">
    <source>
        <dbReference type="EMBL" id="KJL19559.1"/>
    </source>
</evidence>
<evidence type="ECO:0000256" key="1">
    <source>
        <dbReference type="SAM" id="MobiDB-lite"/>
    </source>
</evidence>
<feature type="transmembrane region" description="Helical" evidence="2">
    <location>
        <begin position="107"/>
        <end position="130"/>
    </location>
</feature>
<feature type="compositionally biased region" description="Low complexity" evidence="1">
    <location>
        <begin position="319"/>
        <end position="334"/>
    </location>
</feature>
<reference evidence="3 4" key="1">
    <citation type="submission" date="2015-02" db="EMBL/GenBank/DDBJ databases">
        <title>Draft genome sequences of ten Microbacterium spp. with emphasis on heavy metal contaminated environments.</title>
        <authorList>
            <person name="Corretto E."/>
        </authorList>
    </citation>
    <scope>NUCLEOTIDE SEQUENCE [LARGE SCALE GENOMIC DNA]</scope>
    <source>
        <strain evidence="3 4">DSM 23848</strain>
    </source>
</reference>
<comment type="caution">
    <text evidence="3">The sequence shown here is derived from an EMBL/GenBank/DDBJ whole genome shotgun (WGS) entry which is preliminary data.</text>
</comment>
<dbReference type="EMBL" id="JYIT01000084">
    <property type="protein sequence ID" value="KJL19559.1"/>
    <property type="molecule type" value="Genomic_DNA"/>
</dbReference>
<feature type="transmembrane region" description="Helical" evidence="2">
    <location>
        <begin position="182"/>
        <end position="199"/>
    </location>
</feature>
<dbReference type="Proteomes" id="UP000033448">
    <property type="component" value="Unassembled WGS sequence"/>
</dbReference>
<feature type="transmembrane region" description="Helical" evidence="2">
    <location>
        <begin position="53"/>
        <end position="74"/>
    </location>
</feature>
<dbReference type="PATRIC" id="fig|582680.7.peg.3272"/>
<keyword evidence="2" id="KW-0472">Membrane</keyword>
<dbReference type="RefSeq" id="WP_248700498.1">
    <property type="nucleotide sequence ID" value="NZ_JYIT01000084.1"/>
</dbReference>